<name>A0A9W9FBZ1_9EURO</name>
<sequence length="102" mass="10644">MAGKADSDSPPSASAADILKPLSRDSNFPSSGAVAARAREQIQNASSSPASSPTSSPGTPRSESQGSASVGSVQKRNETVHTMYEKDGDGTRSFRRLIVEYN</sequence>
<gene>
    <name evidence="2" type="ORF">N7456_007868</name>
</gene>
<reference evidence="2" key="1">
    <citation type="submission" date="2022-11" db="EMBL/GenBank/DDBJ databases">
        <authorList>
            <person name="Petersen C."/>
        </authorList>
    </citation>
    <scope>NUCLEOTIDE SEQUENCE</scope>
    <source>
        <strain evidence="2">IBT 30069</strain>
    </source>
</reference>
<proteinExistence type="predicted"/>
<evidence type="ECO:0000256" key="1">
    <source>
        <dbReference type="SAM" id="MobiDB-lite"/>
    </source>
</evidence>
<reference evidence="2" key="2">
    <citation type="journal article" date="2023" name="IMA Fungus">
        <title>Comparative genomic study of the Penicillium genus elucidates a diverse pangenome and 15 lateral gene transfer events.</title>
        <authorList>
            <person name="Petersen C."/>
            <person name="Sorensen T."/>
            <person name="Nielsen M.R."/>
            <person name="Sondergaard T.E."/>
            <person name="Sorensen J.L."/>
            <person name="Fitzpatrick D.A."/>
            <person name="Frisvad J.C."/>
            <person name="Nielsen K.L."/>
        </authorList>
    </citation>
    <scope>NUCLEOTIDE SEQUENCE</scope>
    <source>
        <strain evidence="2">IBT 30069</strain>
    </source>
</reference>
<organism evidence="2 3">
    <name type="scientific">Penicillium angulare</name>
    <dbReference type="NCBI Taxonomy" id="116970"/>
    <lineage>
        <taxon>Eukaryota</taxon>
        <taxon>Fungi</taxon>
        <taxon>Dikarya</taxon>
        <taxon>Ascomycota</taxon>
        <taxon>Pezizomycotina</taxon>
        <taxon>Eurotiomycetes</taxon>
        <taxon>Eurotiomycetidae</taxon>
        <taxon>Eurotiales</taxon>
        <taxon>Aspergillaceae</taxon>
        <taxon>Penicillium</taxon>
    </lineage>
</organism>
<dbReference type="Proteomes" id="UP001149165">
    <property type="component" value="Unassembled WGS sequence"/>
</dbReference>
<evidence type="ECO:0000313" key="3">
    <source>
        <dbReference type="Proteomes" id="UP001149165"/>
    </source>
</evidence>
<evidence type="ECO:0000313" key="2">
    <source>
        <dbReference type="EMBL" id="KAJ5097147.1"/>
    </source>
</evidence>
<feature type="compositionally biased region" description="Low complexity" evidence="1">
    <location>
        <begin position="8"/>
        <end position="17"/>
    </location>
</feature>
<protein>
    <submittedName>
        <fullName evidence="2">Uncharacterized protein</fullName>
    </submittedName>
</protein>
<dbReference type="AlphaFoldDB" id="A0A9W9FBZ1"/>
<feature type="compositionally biased region" description="Polar residues" evidence="1">
    <location>
        <begin position="65"/>
        <end position="74"/>
    </location>
</feature>
<dbReference type="EMBL" id="JAPQKH010000005">
    <property type="protein sequence ID" value="KAJ5097147.1"/>
    <property type="molecule type" value="Genomic_DNA"/>
</dbReference>
<feature type="region of interest" description="Disordered" evidence="1">
    <location>
        <begin position="1"/>
        <end position="92"/>
    </location>
</feature>
<feature type="compositionally biased region" description="Low complexity" evidence="1">
    <location>
        <begin position="46"/>
        <end position="64"/>
    </location>
</feature>
<keyword evidence="3" id="KW-1185">Reference proteome</keyword>
<comment type="caution">
    <text evidence="2">The sequence shown here is derived from an EMBL/GenBank/DDBJ whole genome shotgun (WGS) entry which is preliminary data.</text>
</comment>
<accession>A0A9W9FBZ1</accession>
<feature type="compositionally biased region" description="Basic and acidic residues" evidence="1">
    <location>
        <begin position="75"/>
        <end position="92"/>
    </location>
</feature>
<dbReference type="OrthoDB" id="4362480at2759"/>